<reference evidence="1" key="1">
    <citation type="journal article" date="2020" name="Nature">
        <title>Giant virus diversity and host interactions through global metagenomics.</title>
        <authorList>
            <person name="Schulz F."/>
            <person name="Roux S."/>
            <person name="Paez-Espino D."/>
            <person name="Jungbluth S."/>
            <person name="Walsh D.A."/>
            <person name="Denef V.J."/>
            <person name="McMahon K.D."/>
            <person name="Konstantinidis K.T."/>
            <person name="Eloe-Fadrosh E.A."/>
            <person name="Kyrpides N.C."/>
            <person name="Woyke T."/>
        </authorList>
    </citation>
    <scope>NUCLEOTIDE SEQUENCE</scope>
    <source>
        <strain evidence="1">GVMAG-M-3300023184-68</strain>
    </source>
</reference>
<dbReference type="AlphaFoldDB" id="A0A6C0ICB6"/>
<protein>
    <submittedName>
        <fullName evidence="1">Uncharacterized protein</fullName>
    </submittedName>
</protein>
<sequence length="189" mass="22574">MEYVYLVIEREFVHSDQSVYKIGRSSQENDNRFQLICQQRVMDSQFLEREIIQLFKHKYKQRSDIGREYFEGDSYHMQLDIFTLISTYNFIVPNTSSLFSEFLQNHRNHMKRVLLQLVESFTEGRLFVSVRGDVSPPTTNSVGHQGDRISLEKNLNSTDYEVERRITTEDEPIREMTTNQYTWAWLESH</sequence>
<dbReference type="EMBL" id="MN740153">
    <property type="protein sequence ID" value="QHT90230.1"/>
    <property type="molecule type" value="Genomic_DNA"/>
</dbReference>
<proteinExistence type="predicted"/>
<accession>A0A6C0ICB6</accession>
<organism evidence="1">
    <name type="scientific">viral metagenome</name>
    <dbReference type="NCBI Taxonomy" id="1070528"/>
    <lineage>
        <taxon>unclassified sequences</taxon>
        <taxon>metagenomes</taxon>
        <taxon>organismal metagenomes</taxon>
    </lineage>
</organism>
<name>A0A6C0ICB6_9ZZZZ</name>
<evidence type="ECO:0000313" key="1">
    <source>
        <dbReference type="EMBL" id="QHT90230.1"/>
    </source>
</evidence>